<accession>A0ABR0SJQ1</accession>
<dbReference type="PANTHER" id="PTHR48079:SF8">
    <property type="entry name" value="NAD(P)-BINDING DOMAIN-CONTAINING PROTEIN"/>
    <property type="match status" value="1"/>
</dbReference>
<evidence type="ECO:0000313" key="2">
    <source>
        <dbReference type="EMBL" id="KAK5992071.1"/>
    </source>
</evidence>
<gene>
    <name evidence="2" type="ORF">PT974_05468</name>
</gene>
<dbReference type="Pfam" id="PF01370">
    <property type="entry name" value="Epimerase"/>
    <property type="match status" value="1"/>
</dbReference>
<dbReference type="InterPro" id="IPR001509">
    <property type="entry name" value="Epimerase_deHydtase"/>
</dbReference>
<sequence>MSKIFLTGASGYIGGQVLHELLRSKHDVNITALVRDIQKAETISKRFPQVRTVIGDLDNSDILEQEASQASIVLHLAATGHLKSVQSIHQGLLKRDAADPAYWIQVSGASALVTEELASPTYVAGSASSKVFDDVEGLSDLQSHIRAYPARAVDNYLLDTVSESANIKSALVFPPIIYGEGEGPVNQRSIQIPELSRVTLARGHGIRVGSGESRWGNVHVRDVGRIFFALAEAALAKNSDEKIWGKNGLYLSGVGEIPFAEISARIAQTALKLGHISSDKVEELAPEEYNTALPHGKVLFGTNARSNARRAKELLNWEPREVSLEDDLERTITIEVNRK</sequence>
<evidence type="ECO:0000313" key="3">
    <source>
        <dbReference type="Proteomes" id="UP001338125"/>
    </source>
</evidence>
<dbReference type="Proteomes" id="UP001338125">
    <property type="component" value="Unassembled WGS sequence"/>
</dbReference>
<comment type="caution">
    <text evidence="2">The sequence shown here is derived from an EMBL/GenBank/DDBJ whole genome shotgun (WGS) entry which is preliminary data.</text>
</comment>
<organism evidence="2 3">
    <name type="scientific">Cladobotryum mycophilum</name>
    <dbReference type="NCBI Taxonomy" id="491253"/>
    <lineage>
        <taxon>Eukaryota</taxon>
        <taxon>Fungi</taxon>
        <taxon>Dikarya</taxon>
        <taxon>Ascomycota</taxon>
        <taxon>Pezizomycotina</taxon>
        <taxon>Sordariomycetes</taxon>
        <taxon>Hypocreomycetidae</taxon>
        <taxon>Hypocreales</taxon>
        <taxon>Hypocreaceae</taxon>
        <taxon>Cladobotryum</taxon>
    </lineage>
</organism>
<dbReference type="Gene3D" id="3.40.50.720">
    <property type="entry name" value="NAD(P)-binding Rossmann-like Domain"/>
    <property type="match status" value="1"/>
</dbReference>
<dbReference type="PANTHER" id="PTHR48079">
    <property type="entry name" value="PROTEIN YEEZ"/>
    <property type="match status" value="1"/>
</dbReference>
<name>A0ABR0SJQ1_9HYPO</name>
<dbReference type="EMBL" id="JAVFKD010000012">
    <property type="protein sequence ID" value="KAK5992071.1"/>
    <property type="molecule type" value="Genomic_DNA"/>
</dbReference>
<evidence type="ECO:0000259" key="1">
    <source>
        <dbReference type="Pfam" id="PF01370"/>
    </source>
</evidence>
<reference evidence="2 3" key="1">
    <citation type="submission" date="2024-01" db="EMBL/GenBank/DDBJ databases">
        <title>Complete genome of Cladobotryum mycophilum ATHUM6906.</title>
        <authorList>
            <person name="Christinaki A.C."/>
            <person name="Myridakis A.I."/>
            <person name="Kouvelis V.N."/>
        </authorList>
    </citation>
    <scope>NUCLEOTIDE SEQUENCE [LARGE SCALE GENOMIC DNA]</scope>
    <source>
        <strain evidence="2 3">ATHUM6906</strain>
    </source>
</reference>
<protein>
    <submittedName>
        <fullName evidence="2">Oxidase ucsJ</fullName>
    </submittedName>
</protein>
<keyword evidence="3" id="KW-1185">Reference proteome</keyword>
<dbReference type="SUPFAM" id="SSF51735">
    <property type="entry name" value="NAD(P)-binding Rossmann-fold domains"/>
    <property type="match status" value="1"/>
</dbReference>
<feature type="domain" description="NAD-dependent epimerase/dehydratase" evidence="1">
    <location>
        <begin position="4"/>
        <end position="234"/>
    </location>
</feature>
<dbReference type="InterPro" id="IPR036291">
    <property type="entry name" value="NAD(P)-bd_dom_sf"/>
</dbReference>
<dbReference type="InterPro" id="IPR051783">
    <property type="entry name" value="NAD(P)-dependent_oxidoreduct"/>
</dbReference>
<proteinExistence type="predicted"/>